<name>A0A223DQE7_KLEPN</name>
<geneLocation type="plasmid" evidence="2">
    <name>p447-IMP</name>
</geneLocation>
<feature type="transmembrane region" description="Helical" evidence="1">
    <location>
        <begin position="147"/>
        <end position="177"/>
    </location>
</feature>
<evidence type="ECO:0000256" key="1">
    <source>
        <dbReference type="SAM" id="Phobius"/>
    </source>
</evidence>
<organism evidence="2">
    <name type="scientific">Klebsiella pneumoniae</name>
    <dbReference type="NCBI Taxonomy" id="573"/>
    <lineage>
        <taxon>Bacteria</taxon>
        <taxon>Pseudomonadati</taxon>
        <taxon>Pseudomonadota</taxon>
        <taxon>Gammaproteobacteria</taxon>
        <taxon>Enterobacterales</taxon>
        <taxon>Enterobacteriaceae</taxon>
        <taxon>Klebsiella/Raoultella group</taxon>
        <taxon>Klebsiella</taxon>
        <taxon>Klebsiella pneumoniae complex</taxon>
    </lineage>
</organism>
<dbReference type="AlphaFoldDB" id="A0A223DQE7"/>
<feature type="transmembrane region" description="Helical" evidence="1">
    <location>
        <begin position="86"/>
        <end position="104"/>
    </location>
</feature>
<protein>
    <submittedName>
        <fullName evidence="2">Type IV leader peptidase PliD</fullName>
    </submittedName>
</protein>
<feature type="transmembrane region" description="Helical" evidence="1">
    <location>
        <begin position="116"/>
        <end position="135"/>
    </location>
</feature>
<accession>A0A223DQE7</accession>
<feature type="transmembrane region" description="Helical" evidence="1">
    <location>
        <begin position="39"/>
        <end position="58"/>
    </location>
</feature>
<feature type="transmembrane region" description="Helical" evidence="1">
    <location>
        <begin position="184"/>
        <end position="201"/>
    </location>
</feature>
<feature type="transmembrane region" description="Helical" evidence="1">
    <location>
        <begin position="65"/>
        <end position="80"/>
    </location>
</feature>
<keyword evidence="1" id="KW-0472">Membrane</keyword>
<proteinExistence type="predicted"/>
<evidence type="ECO:0000313" key="2">
    <source>
        <dbReference type="EMBL" id="ASS84921.1"/>
    </source>
</evidence>
<keyword evidence="1" id="KW-0812">Transmembrane</keyword>
<keyword evidence="2" id="KW-0614">Plasmid</keyword>
<reference evidence="2" key="1">
    <citation type="submission" date="2019-05" db="EMBL/GenBank/DDBJ databases">
        <title>Complete sequence of plasmid p447-IMP harbouring the metallo-beta-lactamase gene blaIMP-8.</title>
        <authorList>
            <person name="Zhan Z."/>
            <person name="Feng J."/>
            <person name="Jiang X."/>
            <person name="Liang Q."/>
            <person name="Liang L."/>
            <person name="Yuan M."/>
            <person name="Fang H."/>
            <person name="Li P."/>
            <person name="Zhou D."/>
        </authorList>
    </citation>
    <scope>NUCLEOTIDE SEQUENCE</scope>
    <source>
        <strain evidence="2">447</strain>
        <plasmid evidence="2">p447-IMP</plasmid>
    </source>
</reference>
<sequence length="202" mass="23239">MIIFACIISLFIVNLAPYYIKKEEINVLSSCQDLDLEKVYTKSYIAGSIFIIAPQLLLFIFSYEYLYQAIFIMLGIAAYFDFKRNWIPDPVIFITIIINFLYIIHSQSIDLKSICLNSVFFTTPYLLLNALSFAITKKYIFYSGDIYIIISLSFSVLPLLGFITTVLSIFSALLFMLMTKKREIPYIPFLLISFLASHIAIS</sequence>
<keyword evidence="1" id="KW-1133">Transmembrane helix</keyword>
<gene>
    <name evidence="2" type="primary">pilD</name>
</gene>
<dbReference type="EMBL" id="KY978631">
    <property type="protein sequence ID" value="ASS84921.1"/>
    <property type="molecule type" value="Genomic_DNA"/>
</dbReference>